<gene>
    <name evidence="2" type="ORF">PHET_08671</name>
</gene>
<proteinExistence type="predicted"/>
<protein>
    <submittedName>
        <fullName evidence="2">Uncharacterized protein</fullName>
    </submittedName>
</protein>
<name>A0A8J4SLI1_9TREM</name>
<keyword evidence="1" id="KW-0732">Signal</keyword>
<dbReference type="EMBL" id="LUCH01005580">
    <property type="protein sequence ID" value="KAF5397950.1"/>
    <property type="molecule type" value="Genomic_DNA"/>
</dbReference>
<keyword evidence="3" id="KW-1185">Reference proteome</keyword>
<comment type="caution">
    <text evidence="2">The sequence shown here is derived from an EMBL/GenBank/DDBJ whole genome shotgun (WGS) entry which is preliminary data.</text>
</comment>
<organism evidence="2 3">
    <name type="scientific">Paragonimus heterotremus</name>
    <dbReference type="NCBI Taxonomy" id="100268"/>
    <lineage>
        <taxon>Eukaryota</taxon>
        <taxon>Metazoa</taxon>
        <taxon>Spiralia</taxon>
        <taxon>Lophotrochozoa</taxon>
        <taxon>Platyhelminthes</taxon>
        <taxon>Trematoda</taxon>
        <taxon>Digenea</taxon>
        <taxon>Plagiorchiida</taxon>
        <taxon>Troglotremata</taxon>
        <taxon>Troglotrematidae</taxon>
        <taxon>Paragonimus</taxon>
    </lineage>
</organism>
<dbReference type="Proteomes" id="UP000748531">
    <property type="component" value="Unassembled WGS sequence"/>
</dbReference>
<dbReference type="OrthoDB" id="6253065at2759"/>
<evidence type="ECO:0000256" key="1">
    <source>
        <dbReference type="SAM" id="SignalP"/>
    </source>
</evidence>
<feature type="signal peptide" evidence="1">
    <location>
        <begin position="1"/>
        <end position="20"/>
    </location>
</feature>
<sequence length="84" mass="9661">MKFALIIIAAFALCAVMVGGMKGRVKCSRDCWERLPECKDRCRVVRMATQACHDECQEKVAECIRDECGVSERVDSFEEHRKYD</sequence>
<evidence type="ECO:0000313" key="2">
    <source>
        <dbReference type="EMBL" id="KAF5397950.1"/>
    </source>
</evidence>
<reference evidence="2" key="1">
    <citation type="submission" date="2019-05" db="EMBL/GenBank/DDBJ databases">
        <title>Annotation for the trematode Paragonimus heterotremus.</title>
        <authorList>
            <person name="Choi Y.-J."/>
        </authorList>
    </citation>
    <scope>NUCLEOTIDE SEQUENCE</scope>
    <source>
        <strain evidence="2">LC</strain>
    </source>
</reference>
<feature type="chain" id="PRO_5035177216" evidence="1">
    <location>
        <begin position="21"/>
        <end position="84"/>
    </location>
</feature>
<accession>A0A8J4SLI1</accession>
<evidence type="ECO:0000313" key="3">
    <source>
        <dbReference type="Proteomes" id="UP000748531"/>
    </source>
</evidence>
<dbReference type="AlphaFoldDB" id="A0A8J4SLI1"/>